<keyword evidence="2" id="KW-1185">Reference proteome</keyword>
<dbReference type="RefSeq" id="WP_379884172.1">
    <property type="nucleotide sequence ID" value="NZ_JBHTLP010000007.1"/>
</dbReference>
<accession>A0ABW3Q7D0</accession>
<dbReference type="Proteomes" id="UP001597116">
    <property type="component" value="Unassembled WGS sequence"/>
</dbReference>
<proteinExistence type="predicted"/>
<comment type="caution">
    <text evidence="1">The sequence shown here is derived from an EMBL/GenBank/DDBJ whole genome shotgun (WGS) entry which is preliminary data.</text>
</comment>
<gene>
    <name evidence="1" type="ORF">ACFQ4C_08410</name>
</gene>
<evidence type="ECO:0000313" key="2">
    <source>
        <dbReference type="Proteomes" id="UP001597116"/>
    </source>
</evidence>
<evidence type="ECO:0000313" key="1">
    <source>
        <dbReference type="EMBL" id="MFD1141127.1"/>
    </source>
</evidence>
<dbReference type="EMBL" id="JBHTLP010000007">
    <property type="protein sequence ID" value="MFD1141127.1"/>
    <property type="molecule type" value="Genomic_DNA"/>
</dbReference>
<dbReference type="Pfam" id="PF11150">
    <property type="entry name" value="DUF2927"/>
    <property type="match status" value="1"/>
</dbReference>
<organism evidence="1 2">
    <name type="scientific">Larkinella insperata</name>
    <dbReference type="NCBI Taxonomy" id="332158"/>
    <lineage>
        <taxon>Bacteria</taxon>
        <taxon>Pseudomonadati</taxon>
        <taxon>Bacteroidota</taxon>
        <taxon>Cytophagia</taxon>
        <taxon>Cytophagales</taxon>
        <taxon>Spirosomataceae</taxon>
        <taxon>Larkinella</taxon>
    </lineage>
</organism>
<name>A0ABW3Q7D0_9BACT</name>
<protein>
    <submittedName>
        <fullName evidence="1">DUF2927 domain-containing protein</fullName>
    </submittedName>
</protein>
<reference evidence="2" key="1">
    <citation type="journal article" date="2019" name="Int. J. Syst. Evol. Microbiol.">
        <title>The Global Catalogue of Microorganisms (GCM) 10K type strain sequencing project: providing services to taxonomists for standard genome sequencing and annotation.</title>
        <authorList>
            <consortium name="The Broad Institute Genomics Platform"/>
            <consortium name="The Broad Institute Genome Sequencing Center for Infectious Disease"/>
            <person name="Wu L."/>
            <person name="Ma J."/>
        </authorList>
    </citation>
    <scope>NUCLEOTIDE SEQUENCE [LARGE SCALE GENOMIC DNA]</scope>
    <source>
        <strain evidence="2">CCUG 55608</strain>
    </source>
</reference>
<dbReference type="InterPro" id="IPR021323">
    <property type="entry name" value="DUF2927"/>
</dbReference>
<sequence length="459" mass="50689">MQCSHSILGILAVFFILSSCGLNDQQPGDFQKVALLKKTYSVAAINYFYETVFHQDEDSAKLGHLSKWKSNPQILVGGNPSAEEIGYVKDAVARINQMNLSIACQLTNQASTDGIEICFGSVDQAAQHLKAERAIAQDADPNRHLAVARVSSSGGIIHHAHIAILYNPQDTLTSLRRNIVLEEIVQALGIPGDSYAYPESLFFQNYNPSKHFNPLDSAVLSLLYEDAIPFDYPRQSFENAFADVLYPVDAEEKINDLLKSAPQELLTSNEVEASFTGNELLKHPQQVVVLLKGSVGQADSVTLEMAIGSLNKISPNLRIRVARPDDGEPDYGIVLNFLQLDSQAEPIKRNIDILKGKDCMFPRLTKSKVVLSFNRSDKARKFRPQSLVDALYFSLIPLPQNQLRGKKVATIGPDLIRFDEHAANLLKLIYSPELVGGLKLSDFKKIKASIKKTTVAEGK</sequence>